<dbReference type="InterPro" id="IPR008978">
    <property type="entry name" value="HSP20-like_chaperone"/>
</dbReference>
<evidence type="ECO:0000313" key="5">
    <source>
        <dbReference type="Proteomes" id="UP001589838"/>
    </source>
</evidence>
<feature type="domain" description="SHSP" evidence="3">
    <location>
        <begin position="34"/>
        <end position="144"/>
    </location>
</feature>
<evidence type="ECO:0000256" key="2">
    <source>
        <dbReference type="RuleBase" id="RU003616"/>
    </source>
</evidence>
<dbReference type="PROSITE" id="PS01031">
    <property type="entry name" value="SHSP"/>
    <property type="match status" value="1"/>
</dbReference>
<organism evidence="4 5">
    <name type="scientific">Halalkalibacter kiskunsagensis</name>
    <dbReference type="NCBI Taxonomy" id="1548599"/>
    <lineage>
        <taxon>Bacteria</taxon>
        <taxon>Bacillati</taxon>
        <taxon>Bacillota</taxon>
        <taxon>Bacilli</taxon>
        <taxon>Bacillales</taxon>
        <taxon>Bacillaceae</taxon>
        <taxon>Halalkalibacter</taxon>
    </lineage>
</organism>
<comment type="similarity">
    <text evidence="1 2">Belongs to the small heat shock protein (HSP20) family.</text>
</comment>
<sequence length="144" mass="16930">MSDHQPWSKKIPQGYQDILKSIDSFFQQTYEQIQENPLFLPPIPVHVFEEQDALIIEAELPGIDKNQINLDILRQSIRIQVTQDERSEYKDDNQGIHERHNRTQVRQRVIPVPFIIQEHGVKATYKNGLLRISIPNNRKQIPID</sequence>
<evidence type="ECO:0000259" key="3">
    <source>
        <dbReference type="PROSITE" id="PS01031"/>
    </source>
</evidence>
<evidence type="ECO:0000313" key="4">
    <source>
        <dbReference type="EMBL" id="MFC0471829.1"/>
    </source>
</evidence>
<reference evidence="4 5" key="1">
    <citation type="submission" date="2024-09" db="EMBL/GenBank/DDBJ databases">
        <authorList>
            <person name="Sun Q."/>
            <person name="Mori K."/>
        </authorList>
    </citation>
    <scope>NUCLEOTIDE SEQUENCE [LARGE SCALE GENOMIC DNA]</scope>
    <source>
        <strain evidence="4 5">NCAIM B.02610</strain>
    </source>
</reference>
<dbReference type="EMBL" id="JBHLUX010000037">
    <property type="protein sequence ID" value="MFC0471829.1"/>
    <property type="molecule type" value="Genomic_DNA"/>
</dbReference>
<dbReference type="SUPFAM" id="SSF49764">
    <property type="entry name" value="HSP20-like chaperones"/>
    <property type="match status" value="1"/>
</dbReference>
<proteinExistence type="inferred from homology"/>
<evidence type="ECO:0000256" key="1">
    <source>
        <dbReference type="PROSITE-ProRule" id="PRU00285"/>
    </source>
</evidence>
<comment type="caution">
    <text evidence="4">The sequence shown here is derived from an EMBL/GenBank/DDBJ whole genome shotgun (WGS) entry which is preliminary data.</text>
</comment>
<dbReference type="Proteomes" id="UP001589838">
    <property type="component" value="Unassembled WGS sequence"/>
</dbReference>
<dbReference type="Pfam" id="PF00011">
    <property type="entry name" value="HSP20"/>
    <property type="match status" value="1"/>
</dbReference>
<gene>
    <name evidence="4" type="ORF">ACFFHM_15325</name>
</gene>
<dbReference type="CDD" id="cd06464">
    <property type="entry name" value="ACD_sHsps-like"/>
    <property type="match status" value="1"/>
</dbReference>
<dbReference type="RefSeq" id="WP_335963534.1">
    <property type="nucleotide sequence ID" value="NZ_JAXBLX010000054.1"/>
</dbReference>
<accession>A0ABV6KEU9</accession>
<dbReference type="Gene3D" id="2.60.40.790">
    <property type="match status" value="1"/>
</dbReference>
<keyword evidence="5" id="KW-1185">Reference proteome</keyword>
<name>A0ABV6KEU9_9BACI</name>
<protein>
    <submittedName>
        <fullName evidence="4">Hsp20/alpha crystallin family protein</fullName>
    </submittedName>
</protein>
<dbReference type="InterPro" id="IPR002068">
    <property type="entry name" value="A-crystallin/Hsp20_dom"/>
</dbReference>